<proteinExistence type="inferred from homology"/>
<dbReference type="EC" id="3.6.1.7" evidence="2 4"/>
<dbReference type="NCBIfam" id="NF010996">
    <property type="entry name" value="PRK14421.1"/>
    <property type="match status" value="1"/>
</dbReference>
<evidence type="ECO:0000256" key="5">
    <source>
        <dbReference type="RuleBase" id="RU004168"/>
    </source>
</evidence>
<dbReference type="PRINTS" id="PR00112">
    <property type="entry name" value="ACYLPHPHTASE"/>
</dbReference>
<evidence type="ECO:0000256" key="6">
    <source>
        <dbReference type="SAM" id="MobiDB-lite"/>
    </source>
</evidence>
<feature type="active site" evidence="4">
    <location>
        <position position="21"/>
    </location>
</feature>
<dbReference type="EMBL" id="JBELQD010000001">
    <property type="protein sequence ID" value="MER2287083.1"/>
    <property type="molecule type" value="Genomic_DNA"/>
</dbReference>
<dbReference type="RefSeq" id="WP_350378910.1">
    <property type="nucleotide sequence ID" value="NZ_JBELQD010000001.1"/>
</dbReference>
<evidence type="ECO:0000259" key="7">
    <source>
        <dbReference type="PROSITE" id="PS51160"/>
    </source>
</evidence>
<organism evidence="8 9">
    <name type="scientific">Methylobacterium brachiatum</name>
    <dbReference type="NCBI Taxonomy" id="269660"/>
    <lineage>
        <taxon>Bacteria</taxon>
        <taxon>Pseudomonadati</taxon>
        <taxon>Pseudomonadota</taxon>
        <taxon>Alphaproteobacteria</taxon>
        <taxon>Hyphomicrobiales</taxon>
        <taxon>Methylobacteriaceae</taxon>
        <taxon>Methylobacterium</taxon>
    </lineage>
</organism>
<evidence type="ECO:0000256" key="1">
    <source>
        <dbReference type="ARBA" id="ARBA00005614"/>
    </source>
</evidence>
<reference evidence="8" key="1">
    <citation type="submission" date="2024-06" db="EMBL/GenBank/DDBJ databases">
        <authorList>
            <person name="Campbell A.G."/>
        </authorList>
    </citation>
    <scope>NUCLEOTIDE SEQUENCE</scope>
    <source>
        <strain evidence="8">EM17</strain>
    </source>
</reference>
<dbReference type="Pfam" id="PF00708">
    <property type="entry name" value="Acylphosphatase"/>
    <property type="match status" value="1"/>
</dbReference>
<dbReference type="InterPro" id="IPR036046">
    <property type="entry name" value="Acylphosphatase-like_dom_sf"/>
</dbReference>
<feature type="compositionally biased region" description="Basic and acidic residues" evidence="6">
    <location>
        <begin position="76"/>
        <end position="94"/>
    </location>
</feature>
<comment type="catalytic activity">
    <reaction evidence="3 4">
        <text>an acyl phosphate + H2O = a carboxylate + phosphate + H(+)</text>
        <dbReference type="Rhea" id="RHEA:14965"/>
        <dbReference type="ChEBI" id="CHEBI:15377"/>
        <dbReference type="ChEBI" id="CHEBI:15378"/>
        <dbReference type="ChEBI" id="CHEBI:29067"/>
        <dbReference type="ChEBI" id="CHEBI:43474"/>
        <dbReference type="ChEBI" id="CHEBI:59918"/>
        <dbReference type="EC" id="3.6.1.7"/>
    </reaction>
</comment>
<dbReference type="InterPro" id="IPR020456">
    <property type="entry name" value="Acylphosphatase"/>
</dbReference>
<dbReference type="PANTHER" id="PTHR47268:SF4">
    <property type="entry name" value="ACYLPHOSPHATASE"/>
    <property type="match status" value="1"/>
</dbReference>
<evidence type="ECO:0000313" key="9">
    <source>
        <dbReference type="Proteomes" id="UP001432995"/>
    </source>
</evidence>
<name>A0ABV1QX41_9HYPH</name>
<feature type="active site" evidence="4">
    <location>
        <position position="39"/>
    </location>
</feature>
<accession>A0ABV1QX41</accession>
<dbReference type="PROSITE" id="PS00151">
    <property type="entry name" value="ACYLPHOSPHATASE_2"/>
    <property type="match status" value="1"/>
</dbReference>
<dbReference type="InterPro" id="IPR001792">
    <property type="entry name" value="Acylphosphatase-like_dom"/>
</dbReference>
<dbReference type="PANTHER" id="PTHR47268">
    <property type="entry name" value="ACYLPHOSPHATASE"/>
    <property type="match status" value="1"/>
</dbReference>
<dbReference type="PROSITE" id="PS51160">
    <property type="entry name" value="ACYLPHOSPHATASE_3"/>
    <property type="match status" value="1"/>
</dbReference>
<evidence type="ECO:0000313" key="8">
    <source>
        <dbReference type="EMBL" id="MER2287083.1"/>
    </source>
</evidence>
<dbReference type="InterPro" id="IPR017968">
    <property type="entry name" value="Acylphosphatase_CS"/>
</dbReference>
<protein>
    <recommendedName>
        <fullName evidence="2 4">acylphosphatase</fullName>
        <ecNumber evidence="2 4">3.6.1.7</ecNumber>
    </recommendedName>
</protein>
<evidence type="ECO:0000256" key="2">
    <source>
        <dbReference type="ARBA" id="ARBA00012150"/>
    </source>
</evidence>
<evidence type="ECO:0000256" key="3">
    <source>
        <dbReference type="ARBA" id="ARBA00047645"/>
    </source>
</evidence>
<dbReference type="Proteomes" id="UP001432995">
    <property type="component" value="Unassembled WGS sequence"/>
</dbReference>
<dbReference type="SUPFAM" id="SSF54975">
    <property type="entry name" value="Acylphosphatase/BLUF domain-like"/>
    <property type="match status" value="1"/>
</dbReference>
<dbReference type="Gene3D" id="3.30.70.100">
    <property type="match status" value="1"/>
</dbReference>
<gene>
    <name evidence="8" type="ORF">ABS770_02335</name>
</gene>
<keyword evidence="9" id="KW-1185">Reference proteome</keyword>
<sequence>MSATHTVSVIVKGRVQGVSYRAWTQAEARARGLSGYVRNRDDGSVEALFSGPPEAVDHMVALCRSGPPAARVTDVSLREGGDPPETGRFEILRG</sequence>
<comment type="caution">
    <text evidence="8">The sequence shown here is derived from an EMBL/GenBank/DDBJ whole genome shotgun (WGS) entry which is preliminary data.</text>
</comment>
<feature type="region of interest" description="Disordered" evidence="6">
    <location>
        <begin position="73"/>
        <end position="94"/>
    </location>
</feature>
<evidence type="ECO:0000256" key="4">
    <source>
        <dbReference type="PROSITE-ProRule" id="PRU00520"/>
    </source>
</evidence>
<comment type="similarity">
    <text evidence="1 5">Belongs to the acylphosphatase family.</text>
</comment>
<keyword evidence="4" id="KW-0378">Hydrolase</keyword>
<feature type="domain" description="Acylphosphatase-like" evidence="7">
    <location>
        <begin position="6"/>
        <end position="93"/>
    </location>
</feature>